<dbReference type="InterPro" id="IPR000847">
    <property type="entry name" value="LysR_HTH_N"/>
</dbReference>
<accession>A0A225SVU4</accession>
<dbReference type="PRINTS" id="PR00039">
    <property type="entry name" value="HTHLYSR"/>
</dbReference>
<evidence type="ECO:0000256" key="3">
    <source>
        <dbReference type="ARBA" id="ARBA00023125"/>
    </source>
</evidence>
<dbReference type="RefSeq" id="WP_088755170.1">
    <property type="nucleotide sequence ID" value="NZ_NJGV01000008.1"/>
</dbReference>
<dbReference type="Proteomes" id="UP000214747">
    <property type="component" value="Unassembled WGS sequence"/>
</dbReference>
<evidence type="ECO:0000256" key="1">
    <source>
        <dbReference type="ARBA" id="ARBA00009437"/>
    </source>
</evidence>
<dbReference type="PANTHER" id="PTHR30419:SF8">
    <property type="entry name" value="NITROGEN ASSIMILATION TRANSCRIPTIONAL ACTIVATOR-RELATED"/>
    <property type="match status" value="1"/>
</dbReference>
<dbReference type="PANTHER" id="PTHR30419">
    <property type="entry name" value="HTH-TYPE TRANSCRIPTIONAL REGULATOR YBHD"/>
    <property type="match status" value="1"/>
</dbReference>
<dbReference type="GO" id="GO:0003677">
    <property type="term" value="F:DNA binding"/>
    <property type="evidence" value="ECO:0007669"/>
    <property type="project" value="UniProtKB-KW"/>
</dbReference>
<evidence type="ECO:0000259" key="5">
    <source>
        <dbReference type="PROSITE" id="PS50931"/>
    </source>
</evidence>
<organism evidence="6 7">
    <name type="scientific">Herbaspirillum aquaticum</name>
    <dbReference type="NCBI Taxonomy" id="568783"/>
    <lineage>
        <taxon>Bacteria</taxon>
        <taxon>Pseudomonadati</taxon>
        <taxon>Pseudomonadota</taxon>
        <taxon>Betaproteobacteria</taxon>
        <taxon>Burkholderiales</taxon>
        <taxon>Oxalobacteraceae</taxon>
        <taxon>Herbaspirillum</taxon>
    </lineage>
</organism>
<keyword evidence="2" id="KW-0805">Transcription regulation</keyword>
<dbReference type="InterPro" id="IPR036388">
    <property type="entry name" value="WH-like_DNA-bd_sf"/>
</dbReference>
<feature type="domain" description="HTH lysR-type" evidence="5">
    <location>
        <begin position="1"/>
        <end position="58"/>
    </location>
</feature>
<dbReference type="InterPro" id="IPR005119">
    <property type="entry name" value="LysR_subst-bd"/>
</dbReference>
<comment type="caution">
    <text evidence="6">The sequence shown here is derived from an EMBL/GenBank/DDBJ whole genome shotgun (WGS) entry which is preliminary data.</text>
</comment>
<keyword evidence="7" id="KW-1185">Reference proteome</keyword>
<dbReference type="FunFam" id="1.10.10.10:FF:000001">
    <property type="entry name" value="LysR family transcriptional regulator"/>
    <property type="match status" value="1"/>
</dbReference>
<protein>
    <submittedName>
        <fullName evidence="6">LysR family transcriptional regulator</fullName>
    </submittedName>
</protein>
<keyword evidence="4" id="KW-0804">Transcription</keyword>
<dbReference type="InterPro" id="IPR036390">
    <property type="entry name" value="WH_DNA-bd_sf"/>
</dbReference>
<evidence type="ECO:0000313" key="6">
    <source>
        <dbReference type="EMBL" id="OWY34829.1"/>
    </source>
</evidence>
<dbReference type="GO" id="GO:0005829">
    <property type="term" value="C:cytosol"/>
    <property type="evidence" value="ECO:0007669"/>
    <property type="project" value="TreeGrafter"/>
</dbReference>
<dbReference type="AlphaFoldDB" id="A0A225SVU4"/>
<dbReference type="InterPro" id="IPR050950">
    <property type="entry name" value="HTH-type_LysR_regulators"/>
</dbReference>
<dbReference type="Gene3D" id="3.40.190.290">
    <property type="match status" value="1"/>
</dbReference>
<name>A0A225SVU4_9BURK</name>
<dbReference type="SUPFAM" id="SSF53850">
    <property type="entry name" value="Periplasmic binding protein-like II"/>
    <property type="match status" value="1"/>
</dbReference>
<sequence length="311" mass="33957">MQSTALRYFYQVGRTGSLTAAAERLHVAVSAVSRQIAKMEEETGVPLFERRARGMVLTPAGEVLMAFARRNLLEVEQVMAEVKGLHAVGQSVVTLACSEGFAWDLLPNVMAHFREQYPGMQFKLKVVGAAKASQMVIDGEADISVTYSLGPVEGLNIAYRESGPIFALMRRDHPLAARKLLSLNDLSPYPLALPEQGSTVRQLFDIACGMRGLLFAPVFTSHSLGAVYRFTARSADTVALGGFLTVQERAEEDAMALVPMAESELHQRTLQVQTMAGRKLPPAVAAFIDFLVAAIRQIRTRHELGALQADK</sequence>
<reference evidence="6 7" key="1">
    <citation type="journal article" date="2010" name="Int. J. Syst. Evol. Microbiol.">
        <title>Reclassification of Herbaspirillum putei as a later heterotypic synonym of Herbaspirillum huttiense, with the description of H. huttiense subsp. huttiense subsp. nov. and H. huttiense subsp. putei subsp. nov., comb. nov., and description of Herbaspirillum aquaticum sp. nov.</title>
        <authorList>
            <person name="Dobritsa A.P."/>
            <person name="Reddy M.C."/>
            <person name="Samadpour M."/>
        </authorList>
    </citation>
    <scope>NUCLEOTIDE SEQUENCE [LARGE SCALE GENOMIC DNA]</scope>
    <source>
        <strain evidence="6 7">IEH 4430</strain>
    </source>
</reference>
<evidence type="ECO:0000256" key="4">
    <source>
        <dbReference type="ARBA" id="ARBA00023163"/>
    </source>
</evidence>
<comment type="similarity">
    <text evidence="1">Belongs to the LysR transcriptional regulatory family.</text>
</comment>
<dbReference type="PROSITE" id="PS50931">
    <property type="entry name" value="HTH_LYSR"/>
    <property type="match status" value="1"/>
</dbReference>
<dbReference type="Gene3D" id="1.10.10.10">
    <property type="entry name" value="Winged helix-like DNA-binding domain superfamily/Winged helix DNA-binding domain"/>
    <property type="match status" value="1"/>
</dbReference>
<dbReference type="GO" id="GO:0003700">
    <property type="term" value="F:DNA-binding transcription factor activity"/>
    <property type="evidence" value="ECO:0007669"/>
    <property type="project" value="InterPro"/>
</dbReference>
<evidence type="ECO:0000313" key="7">
    <source>
        <dbReference type="Proteomes" id="UP000214747"/>
    </source>
</evidence>
<dbReference type="Pfam" id="PF03466">
    <property type="entry name" value="LysR_substrate"/>
    <property type="match status" value="1"/>
</dbReference>
<keyword evidence="3" id="KW-0238">DNA-binding</keyword>
<dbReference type="SUPFAM" id="SSF46785">
    <property type="entry name" value="Winged helix' DNA-binding domain"/>
    <property type="match status" value="1"/>
</dbReference>
<dbReference type="Pfam" id="PF00126">
    <property type="entry name" value="HTH_1"/>
    <property type="match status" value="1"/>
</dbReference>
<gene>
    <name evidence="6" type="ORF">CEJ45_11090</name>
</gene>
<dbReference type="EMBL" id="NJGV01000008">
    <property type="protein sequence ID" value="OWY34829.1"/>
    <property type="molecule type" value="Genomic_DNA"/>
</dbReference>
<proteinExistence type="inferred from homology"/>
<evidence type="ECO:0000256" key="2">
    <source>
        <dbReference type="ARBA" id="ARBA00023015"/>
    </source>
</evidence>